<evidence type="ECO:0000313" key="2">
    <source>
        <dbReference type="EMBL" id="TMV13623.1"/>
    </source>
</evidence>
<name>A0ABY2XCC1_9RHOB</name>
<dbReference type="EMBL" id="VCPC01000002">
    <property type="protein sequence ID" value="TMV13623.1"/>
    <property type="molecule type" value="Genomic_DNA"/>
</dbReference>
<proteinExistence type="predicted"/>
<reference evidence="2 3" key="1">
    <citation type="submission" date="2019-05" db="EMBL/GenBank/DDBJ databases">
        <title>Marivita sp. nov. isolated from sea sediment.</title>
        <authorList>
            <person name="Kim W."/>
        </authorList>
    </citation>
    <scope>NUCLEOTIDE SEQUENCE [LARGE SCALE GENOMIC DNA]</scope>
    <source>
        <strain evidence="2 3">CAU 1492</strain>
    </source>
</reference>
<evidence type="ECO:0000256" key="1">
    <source>
        <dbReference type="SAM" id="MobiDB-lite"/>
    </source>
</evidence>
<dbReference type="RefSeq" id="WP_138864176.1">
    <property type="nucleotide sequence ID" value="NZ_VCPC01000002.1"/>
</dbReference>
<comment type="caution">
    <text evidence="2">The sequence shown here is derived from an EMBL/GenBank/DDBJ whole genome shotgun (WGS) entry which is preliminary data.</text>
</comment>
<keyword evidence="3" id="KW-1185">Reference proteome</keyword>
<dbReference type="Proteomes" id="UP001191082">
    <property type="component" value="Unassembled WGS sequence"/>
</dbReference>
<sequence>MQFTEQEAHFFGLREQLSKGAVAGRTHPVAHPGTGIFPHASFFPDALRALDPEADRRGTRPCSDHVARPE</sequence>
<protein>
    <submittedName>
        <fullName evidence="2">Uncharacterized protein</fullName>
    </submittedName>
</protein>
<gene>
    <name evidence="2" type="ORF">FGK64_12905</name>
</gene>
<organism evidence="2 3">
    <name type="scientific">Arenibacterium halophilum</name>
    <dbReference type="NCBI Taxonomy" id="2583821"/>
    <lineage>
        <taxon>Bacteria</taxon>
        <taxon>Pseudomonadati</taxon>
        <taxon>Pseudomonadota</taxon>
        <taxon>Alphaproteobacteria</taxon>
        <taxon>Rhodobacterales</taxon>
        <taxon>Paracoccaceae</taxon>
        <taxon>Arenibacterium</taxon>
    </lineage>
</organism>
<evidence type="ECO:0000313" key="3">
    <source>
        <dbReference type="Proteomes" id="UP001191082"/>
    </source>
</evidence>
<feature type="region of interest" description="Disordered" evidence="1">
    <location>
        <begin position="51"/>
        <end position="70"/>
    </location>
</feature>
<accession>A0ABY2XCC1</accession>